<dbReference type="SUPFAM" id="SSF53271">
    <property type="entry name" value="PRTase-like"/>
    <property type="match status" value="1"/>
</dbReference>
<dbReference type="NCBIfam" id="NF002636">
    <property type="entry name" value="PRK02304.1-5"/>
    <property type="match status" value="1"/>
</dbReference>
<dbReference type="FunFam" id="3.40.50.2020:FF:000004">
    <property type="entry name" value="Adenine phosphoribosyltransferase"/>
    <property type="match status" value="1"/>
</dbReference>
<feature type="domain" description="Phosphoribosyltransferase" evidence="13">
    <location>
        <begin position="33"/>
        <end position="177"/>
    </location>
</feature>
<evidence type="ECO:0000256" key="12">
    <source>
        <dbReference type="ARBA" id="ARBA00022726"/>
    </source>
</evidence>
<dbReference type="EC" id="2.4.2.7" evidence="7"/>
<keyword evidence="9" id="KW-0963">Cytoplasm</keyword>
<comment type="subunit">
    <text evidence="6">Homodimer.</text>
</comment>
<evidence type="ECO:0000256" key="2">
    <source>
        <dbReference type="ARBA" id="ARBA00003968"/>
    </source>
</evidence>
<dbReference type="NCBIfam" id="TIGR01090">
    <property type="entry name" value="apt"/>
    <property type="match status" value="1"/>
</dbReference>
<dbReference type="InterPro" id="IPR000836">
    <property type="entry name" value="PRTase_dom"/>
</dbReference>
<keyword evidence="11" id="KW-0808">Transferase</keyword>
<dbReference type="GO" id="GO:0002055">
    <property type="term" value="F:adenine binding"/>
    <property type="evidence" value="ECO:0007669"/>
    <property type="project" value="TreeGrafter"/>
</dbReference>
<dbReference type="PANTHER" id="PTHR32315:SF3">
    <property type="entry name" value="ADENINE PHOSPHORIBOSYLTRANSFERASE"/>
    <property type="match status" value="1"/>
</dbReference>
<name>A0AAV6UDT2_9ARAC</name>
<keyword evidence="10" id="KW-0328">Glycosyltransferase</keyword>
<dbReference type="CDD" id="cd06223">
    <property type="entry name" value="PRTases_typeI"/>
    <property type="match status" value="1"/>
</dbReference>
<comment type="caution">
    <text evidence="14">The sequence shown here is derived from an EMBL/GenBank/DDBJ whole genome shotgun (WGS) entry which is preliminary data.</text>
</comment>
<dbReference type="EMBL" id="JAFNEN010000464">
    <property type="protein sequence ID" value="KAG8182372.1"/>
    <property type="molecule type" value="Genomic_DNA"/>
</dbReference>
<evidence type="ECO:0000256" key="8">
    <source>
        <dbReference type="ARBA" id="ARBA00017366"/>
    </source>
</evidence>
<evidence type="ECO:0000256" key="1">
    <source>
        <dbReference type="ARBA" id="ARBA00000868"/>
    </source>
</evidence>
<dbReference type="PANTHER" id="PTHR32315">
    <property type="entry name" value="ADENINE PHOSPHORIBOSYLTRANSFERASE"/>
    <property type="match status" value="1"/>
</dbReference>
<dbReference type="GO" id="GO:0003999">
    <property type="term" value="F:adenine phosphoribosyltransferase activity"/>
    <property type="evidence" value="ECO:0007669"/>
    <property type="project" value="UniProtKB-EC"/>
</dbReference>
<protein>
    <recommendedName>
        <fullName evidence="8">Adenine phosphoribosyltransferase</fullName>
        <ecNumber evidence="7">2.4.2.7</ecNumber>
    </recommendedName>
</protein>
<dbReference type="InterPro" id="IPR050054">
    <property type="entry name" value="UPRTase/APRTase"/>
</dbReference>
<evidence type="ECO:0000256" key="11">
    <source>
        <dbReference type="ARBA" id="ARBA00022679"/>
    </source>
</evidence>
<comment type="catalytic activity">
    <reaction evidence="1">
        <text>AMP + diphosphate = 5-phospho-alpha-D-ribose 1-diphosphate + adenine</text>
        <dbReference type="Rhea" id="RHEA:16609"/>
        <dbReference type="ChEBI" id="CHEBI:16708"/>
        <dbReference type="ChEBI" id="CHEBI:33019"/>
        <dbReference type="ChEBI" id="CHEBI:58017"/>
        <dbReference type="ChEBI" id="CHEBI:456215"/>
        <dbReference type="EC" id="2.4.2.7"/>
    </reaction>
</comment>
<dbReference type="Proteomes" id="UP000827092">
    <property type="component" value="Unassembled WGS sequence"/>
</dbReference>
<dbReference type="GO" id="GO:0006168">
    <property type="term" value="P:adenine salvage"/>
    <property type="evidence" value="ECO:0007669"/>
    <property type="project" value="InterPro"/>
</dbReference>
<gene>
    <name evidence="14" type="ORF">JTE90_010737</name>
</gene>
<evidence type="ECO:0000256" key="10">
    <source>
        <dbReference type="ARBA" id="ARBA00022676"/>
    </source>
</evidence>
<evidence type="ECO:0000313" key="14">
    <source>
        <dbReference type="EMBL" id="KAG8182372.1"/>
    </source>
</evidence>
<keyword evidence="12" id="KW-0660">Purine salvage</keyword>
<dbReference type="GO" id="GO:0005737">
    <property type="term" value="C:cytoplasm"/>
    <property type="evidence" value="ECO:0007669"/>
    <property type="project" value="UniProtKB-SubCell"/>
</dbReference>
<evidence type="ECO:0000256" key="3">
    <source>
        <dbReference type="ARBA" id="ARBA00004496"/>
    </source>
</evidence>
<evidence type="ECO:0000256" key="5">
    <source>
        <dbReference type="ARBA" id="ARBA00008391"/>
    </source>
</evidence>
<sequence>MSSEKLIEKIETVVKSYQDFPKKGILFRDCLPILQNPELFEDLISVFENYLKSNGSVVHAVSGIEARGFLIGPPLALKLKVPFVPIRKAGKLPGVVIKQQYELEYGTDTVEIQEDSLKPGQNVVLIDDLIATGGSMAAAVNLIKTVGATVEHCLSVIELTDLKGRQKIDAPVYSVFKY</sequence>
<reference evidence="14 15" key="1">
    <citation type="journal article" date="2022" name="Nat. Ecol. Evol.">
        <title>A masculinizing supergene underlies an exaggerated male reproductive morph in a spider.</title>
        <authorList>
            <person name="Hendrickx F."/>
            <person name="De Corte Z."/>
            <person name="Sonet G."/>
            <person name="Van Belleghem S.M."/>
            <person name="Kostlbacher S."/>
            <person name="Vangestel C."/>
        </authorList>
    </citation>
    <scope>NUCLEOTIDE SEQUENCE [LARGE SCALE GENOMIC DNA]</scope>
    <source>
        <strain evidence="14">W744_W776</strain>
    </source>
</reference>
<dbReference type="GO" id="GO:0044209">
    <property type="term" value="P:AMP salvage"/>
    <property type="evidence" value="ECO:0007669"/>
    <property type="project" value="TreeGrafter"/>
</dbReference>
<evidence type="ECO:0000256" key="7">
    <source>
        <dbReference type="ARBA" id="ARBA00011893"/>
    </source>
</evidence>
<dbReference type="GO" id="GO:0016208">
    <property type="term" value="F:AMP binding"/>
    <property type="evidence" value="ECO:0007669"/>
    <property type="project" value="TreeGrafter"/>
</dbReference>
<dbReference type="InterPro" id="IPR029057">
    <property type="entry name" value="PRTase-like"/>
</dbReference>
<dbReference type="GO" id="GO:0006166">
    <property type="term" value="P:purine ribonucleoside salvage"/>
    <property type="evidence" value="ECO:0007669"/>
    <property type="project" value="UniProtKB-KW"/>
</dbReference>
<dbReference type="Gene3D" id="3.40.50.2020">
    <property type="match status" value="1"/>
</dbReference>
<organism evidence="14 15">
    <name type="scientific">Oedothorax gibbosus</name>
    <dbReference type="NCBI Taxonomy" id="931172"/>
    <lineage>
        <taxon>Eukaryota</taxon>
        <taxon>Metazoa</taxon>
        <taxon>Ecdysozoa</taxon>
        <taxon>Arthropoda</taxon>
        <taxon>Chelicerata</taxon>
        <taxon>Arachnida</taxon>
        <taxon>Araneae</taxon>
        <taxon>Araneomorphae</taxon>
        <taxon>Entelegynae</taxon>
        <taxon>Araneoidea</taxon>
        <taxon>Linyphiidae</taxon>
        <taxon>Erigoninae</taxon>
        <taxon>Oedothorax</taxon>
    </lineage>
</organism>
<dbReference type="InterPro" id="IPR005764">
    <property type="entry name" value="Ade_phspho_trans"/>
</dbReference>
<comment type="subcellular location">
    <subcellularLocation>
        <location evidence="3">Cytoplasm</location>
    </subcellularLocation>
</comment>
<comment type="function">
    <text evidence="2">Catalyzes a salvage reaction resulting in the formation of AMP, that is energically less costly than de novo synthesis.</text>
</comment>
<comment type="pathway">
    <text evidence="4">Purine metabolism; AMP biosynthesis via salvage pathway; AMP from adenine: step 1/1.</text>
</comment>
<dbReference type="AlphaFoldDB" id="A0AAV6UDT2"/>
<dbReference type="HAMAP" id="MF_00004">
    <property type="entry name" value="Aden_phosphoribosyltr"/>
    <property type="match status" value="1"/>
</dbReference>
<evidence type="ECO:0000256" key="6">
    <source>
        <dbReference type="ARBA" id="ARBA00011738"/>
    </source>
</evidence>
<proteinExistence type="inferred from homology"/>
<evidence type="ECO:0000256" key="4">
    <source>
        <dbReference type="ARBA" id="ARBA00004659"/>
    </source>
</evidence>
<evidence type="ECO:0000256" key="9">
    <source>
        <dbReference type="ARBA" id="ARBA00022490"/>
    </source>
</evidence>
<keyword evidence="15" id="KW-1185">Reference proteome</keyword>
<comment type="similarity">
    <text evidence="5">Belongs to the purine/pyrimidine phosphoribosyltransferase family.</text>
</comment>
<evidence type="ECO:0000259" key="13">
    <source>
        <dbReference type="Pfam" id="PF00156"/>
    </source>
</evidence>
<dbReference type="Pfam" id="PF00156">
    <property type="entry name" value="Pribosyltran"/>
    <property type="match status" value="1"/>
</dbReference>
<accession>A0AAV6UDT2</accession>
<evidence type="ECO:0000313" key="15">
    <source>
        <dbReference type="Proteomes" id="UP000827092"/>
    </source>
</evidence>
<dbReference type="NCBIfam" id="NF002634">
    <property type="entry name" value="PRK02304.1-3"/>
    <property type="match status" value="1"/>
</dbReference>